<dbReference type="AlphaFoldDB" id="F8J3D2"/>
<dbReference type="SMR" id="F8J3D2"/>
<dbReference type="Gene3D" id="3.10.100.10">
    <property type="entry name" value="Mannose-Binding Protein A, subunit A"/>
    <property type="match status" value="1"/>
</dbReference>
<accession>F8J3D2</accession>
<dbReference type="Pfam" id="PF00059">
    <property type="entry name" value="Lectin_C"/>
    <property type="match status" value="1"/>
</dbReference>
<dbReference type="SUPFAM" id="SSF56436">
    <property type="entry name" value="C-type lectin-like"/>
    <property type="match status" value="1"/>
</dbReference>
<name>F8J3D2_HALLA</name>
<evidence type="ECO:0000259" key="4">
    <source>
        <dbReference type="PROSITE" id="PS50041"/>
    </source>
</evidence>
<dbReference type="CDD" id="cd03590">
    <property type="entry name" value="CLECT_DC-SIGN_like"/>
    <property type="match status" value="1"/>
</dbReference>
<dbReference type="EMBL" id="FN674445">
    <property type="protein sequence ID" value="CBK19535.1"/>
    <property type="molecule type" value="mRNA"/>
</dbReference>
<dbReference type="PROSITE" id="PS00615">
    <property type="entry name" value="C_TYPE_LECTIN_1"/>
    <property type="match status" value="1"/>
</dbReference>
<keyword evidence="2" id="KW-1015">Disulfide bond</keyword>
<dbReference type="GO" id="GO:0030246">
    <property type="term" value="F:carbohydrate binding"/>
    <property type="evidence" value="ECO:0007669"/>
    <property type="project" value="UniProtKB-KW"/>
</dbReference>
<protein>
    <submittedName>
        <fullName evidence="5">Perlucin C protein</fullName>
    </submittedName>
</protein>
<gene>
    <name evidence="5" type="primary">perlucin C</name>
</gene>
<dbReference type="SMART" id="SM00034">
    <property type="entry name" value="CLECT"/>
    <property type="match status" value="1"/>
</dbReference>
<keyword evidence="3" id="KW-0732">Signal</keyword>
<evidence type="ECO:0000256" key="3">
    <source>
        <dbReference type="SAM" id="SignalP"/>
    </source>
</evidence>
<organism evidence="5">
    <name type="scientific">Haliotis laevigata</name>
    <name type="common">Smooth Australian abalone</name>
    <dbReference type="NCBI Taxonomy" id="36097"/>
    <lineage>
        <taxon>Eukaryota</taxon>
        <taxon>Metazoa</taxon>
        <taxon>Spiralia</taxon>
        <taxon>Lophotrochozoa</taxon>
        <taxon>Mollusca</taxon>
        <taxon>Gastropoda</taxon>
        <taxon>Vetigastropoda</taxon>
        <taxon>Lepetellida</taxon>
        <taxon>Haliotoidea</taxon>
        <taxon>Haliotidae</taxon>
        <taxon>Haliotis</taxon>
    </lineage>
</organism>
<evidence type="ECO:0000256" key="2">
    <source>
        <dbReference type="ARBA" id="ARBA00023157"/>
    </source>
</evidence>
<dbReference type="SUPFAM" id="SSF141571">
    <property type="entry name" value="Pentapeptide repeat-like"/>
    <property type="match status" value="1"/>
</dbReference>
<reference evidence="5" key="2">
    <citation type="submission" date="2010-02" db="EMBL/GenBank/DDBJ databases">
        <title>Klonierung und Expression von Perlucin.</title>
        <authorList>
            <person name="Dodenhof T."/>
        </authorList>
    </citation>
    <scope>NUCLEOTIDE SEQUENCE</scope>
    <source>
        <tissue evidence="5">Mantelepithelia</tissue>
    </source>
</reference>
<feature type="chain" id="PRO_5003378553" evidence="3">
    <location>
        <begin position="19"/>
        <end position="240"/>
    </location>
</feature>
<evidence type="ECO:0000313" key="5">
    <source>
        <dbReference type="EMBL" id="CBK19535.1"/>
    </source>
</evidence>
<dbReference type="PANTHER" id="PTHR22803">
    <property type="entry name" value="MANNOSE, PHOSPHOLIPASE, LECTIN RECEPTOR RELATED"/>
    <property type="match status" value="1"/>
</dbReference>
<dbReference type="InterPro" id="IPR016186">
    <property type="entry name" value="C-type_lectin-like/link_sf"/>
</dbReference>
<evidence type="ECO:0000256" key="1">
    <source>
        <dbReference type="ARBA" id="ARBA00022734"/>
    </source>
</evidence>
<dbReference type="PROSITE" id="PS50041">
    <property type="entry name" value="C_TYPE_LECTIN_2"/>
    <property type="match status" value="1"/>
</dbReference>
<dbReference type="InterPro" id="IPR001304">
    <property type="entry name" value="C-type_lectin-like"/>
</dbReference>
<dbReference type="InterPro" id="IPR033989">
    <property type="entry name" value="CD209-like_CTLD"/>
</dbReference>
<feature type="signal peptide" evidence="3">
    <location>
        <begin position="1"/>
        <end position="18"/>
    </location>
</feature>
<dbReference type="InterPro" id="IPR050111">
    <property type="entry name" value="C-type_lectin/snaclec_domain"/>
</dbReference>
<keyword evidence="1" id="KW-0430">Lectin</keyword>
<proteinExistence type="evidence at transcript level"/>
<reference evidence="5" key="1">
    <citation type="submission" date="2010-02" db="EMBL/GenBank/DDBJ databases">
        <title>Cloning and Expressionstudies of nacre protein Perlucin from greenlip Abalone Haliotis laevigata.</title>
        <authorList>
            <person name="Dodenhof T."/>
            <person name="Fritz M."/>
            <person name="Kelm S."/>
            <person name="Dietz F."/>
        </authorList>
    </citation>
    <scope>NUCLEOTIDE SEQUENCE</scope>
    <source>
        <tissue evidence="5">Mantelepithelia</tissue>
    </source>
</reference>
<dbReference type="InterPro" id="IPR016187">
    <property type="entry name" value="CTDL_fold"/>
</dbReference>
<sequence length="240" mass="27790">MHVEVLSALLCLVATAYAGCPLGFHQNRRSCYWFSTIRSSFAEAAGYCRYLESHLAIISNKDEDSFIRGYATRLGEAFNYWLGASDLNMEGRWLWEGQRRMNYTNWNPGQPDNAGGIEHCLELRRDLGNYLWNDYQCQKPSHFICEKERIPYTNSLHANLQQRDSLHANLQQMDSLHANLQQRDSLHANLQQRDSLHANLQQRDSLHGNLQQRDILHGNLQQRDSLHGNLQQRDSLHGNL</sequence>
<dbReference type="InterPro" id="IPR018378">
    <property type="entry name" value="C-type_lectin_CS"/>
</dbReference>
<feature type="domain" description="C-type lectin" evidence="4">
    <location>
        <begin position="27"/>
        <end position="146"/>
    </location>
</feature>